<accession>A0AAD5W9W1</accession>
<evidence type="ECO:0000256" key="1">
    <source>
        <dbReference type="SAM" id="SignalP"/>
    </source>
</evidence>
<reference evidence="3 4" key="1">
    <citation type="journal article" date="2022" name="Cell">
        <title>Repeat-based holocentromeres influence genome architecture and karyotype evolution.</title>
        <authorList>
            <person name="Hofstatter P.G."/>
            <person name="Thangavel G."/>
            <person name="Lux T."/>
            <person name="Neumann P."/>
            <person name="Vondrak T."/>
            <person name="Novak P."/>
            <person name="Zhang M."/>
            <person name="Costa L."/>
            <person name="Castellani M."/>
            <person name="Scott A."/>
            <person name="Toegelov H."/>
            <person name="Fuchs J."/>
            <person name="Mata-Sucre Y."/>
            <person name="Dias Y."/>
            <person name="Vanzela A.L.L."/>
            <person name="Huettel B."/>
            <person name="Almeida C.C.S."/>
            <person name="Simkova H."/>
            <person name="Souza G."/>
            <person name="Pedrosa-Harand A."/>
            <person name="Macas J."/>
            <person name="Mayer K.F.X."/>
            <person name="Houben A."/>
            <person name="Marques A."/>
        </authorList>
    </citation>
    <scope>NUCLEOTIDE SEQUENCE [LARGE SCALE GENOMIC DNA]</scope>
    <source>
        <strain evidence="3">RhyTen1mFocal</strain>
    </source>
</reference>
<feature type="signal peptide" evidence="1">
    <location>
        <begin position="1"/>
        <end position="24"/>
    </location>
</feature>
<dbReference type="InterPro" id="IPR025521">
    <property type="entry name" value="Neprosin_propep"/>
</dbReference>
<keyword evidence="1" id="KW-0732">Signal</keyword>
<feature type="chain" id="PRO_5042290716" description="Neprosin PEP catalytic domain-containing protein" evidence="1">
    <location>
        <begin position="25"/>
        <end position="275"/>
    </location>
</feature>
<proteinExistence type="predicted"/>
<dbReference type="PROSITE" id="PS52045">
    <property type="entry name" value="NEPROSIN_PEP_CD"/>
    <property type="match status" value="1"/>
</dbReference>
<sequence>MGEKSSVMKVCVILSIFLVLGTNATNGIGVGGEVGKKNLGIEKQVRMLNKPYVTSFKTEGRDRFDCVEIRKQPAFDHPLLKHHVLQLKPSPALRESWNTSETPEVKSMKGCPEGTVPIRRTSKEDLLRARNIAPVYVPQSTAPYDGNLDPARLDWWIAITMNGINDELMGYFPHEIFNNLADSDKIEFGGIVYSPSNEKIAPPMGSGVRPNDFGGACEFKQVAYMSGNGIFHPPAASSVETFNSNPNLYGIGQPGNQKGNNGYVFSFGGPGGLNV</sequence>
<comment type="caution">
    <text evidence="3">The sequence shown here is derived from an EMBL/GenBank/DDBJ whole genome shotgun (WGS) entry which is preliminary data.</text>
</comment>
<organism evidence="3 4">
    <name type="scientific">Rhynchospora tenuis</name>
    <dbReference type="NCBI Taxonomy" id="198213"/>
    <lineage>
        <taxon>Eukaryota</taxon>
        <taxon>Viridiplantae</taxon>
        <taxon>Streptophyta</taxon>
        <taxon>Embryophyta</taxon>
        <taxon>Tracheophyta</taxon>
        <taxon>Spermatophyta</taxon>
        <taxon>Magnoliopsida</taxon>
        <taxon>Liliopsida</taxon>
        <taxon>Poales</taxon>
        <taxon>Cyperaceae</taxon>
        <taxon>Cyperoideae</taxon>
        <taxon>Rhynchosporeae</taxon>
        <taxon>Rhynchospora</taxon>
    </lineage>
</organism>
<dbReference type="PANTHER" id="PTHR31589">
    <property type="entry name" value="PROTEIN, PUTATIVE (DUF239)-RELATED-RELATED"/>
    <property type="match status" value="1"/>
</dbReference>
<dbReference type="InterPro" id="IPR004314">
    <property type="entry name" value="Neprosin"/>
</dbReference>
<dbReference type="Proteomes" id="UP001210211">
    <property type="component" value="Unassembled WGS sequence"/>
</dbReference>
<feature type="domain" description="Neprosin PEP catalytic" evidence="2">
    <location>
        <begin position="1"/>
        <end position="274"/>
    </location>
</feature>
<evidence type="ECO:0000313" key="3">
    <source>
        <dbReference type="EMBL" id="KAJ3684865.1"/>
    </source>
</evidence>
<dbReference type="PANTHER" id="PTHR31589:SF237">
    <property type="entry name" value="OS08G0411100 PROTEIN"/>
    <property type="match status" value="1"/>
</dbReference>
<evidence type="ECO:0000259" key="2">
    <source>
        <dbReference type="PROSITE" id="PS52045"/>
    </source>
</evidence>
<dbReference type="EMBL" id="JAMRDG010000002">
    <property type="protein sequence ID" value="KAJ3684865.1"/>
    <property type="molecule type" value="Genomic_DNA"/>
</dbReference>
<dbReference type="AlphaFoldDB" id="A0AAD5W9W1"/>
<dbReference type="InterPro" id="IPR053168">
    <property type="entry name" value="Glutamic_endopeptidase"/>
</dbReference>
<evidence type="ECO:0000313" key="4">
    <source>
        <dbReference type="Proteomes" id="UP001210211"/>
    </source>
</evidence>
<gene>
    <name evidence="3" type="ORF">LUZ61_014029</name>
</gene>
<name>A0AAD5W9W1_9POAL</name>
<dbReference type="Pfam" id="PF03080">
    <property type="entry name" value="Neprosin"/>
    <property type="match status" value="1"/>
</dbReference>
<keyword evidence="4" id="KW-1185">Reference proteome</keyword>
<protein>
    <recommendedName>
        <fullName evidence="2">Neprosin PEP catalytic domain-containing protein</fullName>
    </recommendedName>
</protein>
<dbReference type="Pfam" id="PF14365">
    <property type="entry name" value="Neprosin_AP"/>
    <property type="match status" value="1"/>
</dbReference>